<dbReference type="RefSeq" id="XP_029227198.1">
    <property type="nucleotide sequence ID" value="XM_029372662.1"/>
</dbReference>
<evidence type="ECO:0000256" key="1">
    <source>
        <dbReference type="SAM" id="MobiDB-lite"/>
    </source>
</evidence>
<organism evidence="3 4">
    <name type="scientific">Trypanosoma conorhini</name>
    <dbReference type="NCBI Taxonomy" id="83891"/>
    <lineage>
        <taxon>Eukaryota</taxon>
        <taxon>Discoba</taxon>
        <taxon>Euglenozoa</taxon>
        <taxon>Kinetoplastea</taxon>
        <taxon>Metakinetoplastina</taxon>
        <taxon>Trypanosomatida</taxon>
        <taxon>Trypanosomatidae</taxon>
        <taxon>Trypanosoma</taxon>
    </lineage>
</organism>
<sequence length="433" mass="47464">MSGAAQNIYGGCANAREAQRYAAAALNIGRVKGVRCALPYVVVAFLALRRRRHPSSRCARRRVHFWIFFFASARVFSLFFFAAGESRSWRGAGAPSLGETWLARWQRMAQPTASMRQRAAAAQSTPKFSVEKPSAPPSRRGVRRPKEPPIARAIAVAVPSRRSELEERLQYLLQVEEEVASAVGPNDLMQVLAELRRRRQERKAVAVTRRRMTEASNAVYPHVAALVKACESTTDEATIDILREFCRRHYAPSSHEKGRSLLYTALAELLLKRRANESDTAEALSLLDDAVADGHAGAMLLVGLSLRDGVGVPKDLEAALTWVERSADAGYAPAMFELGAMYEDGVETAGGDKLPSDWGEAAEWYKGAADLGHTMAQLNLGKLLWKAAAMAGEAKPDTCDKHTVADLKAKSRAWLEMAASSGSEEAVRLLRCR</sequence>
<evidence type="ECO:0000256" key="2">
    <source>
        <dbReference type="SAM" id="Phobius"/>
    </source>
</evidence>
<protein>
    <submittedName>
        <fullName evidence="3">Sel1 domain-containing protein</fullName>
    </submittedName>
</protein>
<dbReference type="AlphaFoldDB" id="A0A3R7NZL6"/>
<dbReference type="SUPFAM" id="SSF81901">
    <property type="entry name" value="HCP-like"/>
    <property type="match status" value="1"/>
</dbReference>
<dbReference type="OrthoDB" id="2384430at2759"/>
<feature type="compositionally biased region" description="Low complexity" evidence="1">
    <location>
        <begin position="113"/>
        <end position="125"/>
    </location>
</feature>
<dbReference type="PANTHER" id="PTHR43628:SF1">
    <property type="entry name" value="CHITIN SYNTHASE REGULATORY FACTOR 2-RELATED"/>
    <property type="match status" value="1"/>
</dbReference>
<dbReference type="EMBL" id="MKKU01000358">
    <property type="protein sequence ID" value="RNF14582.1"/>
    <property type="molecule type" value="Genomic_DNA"/>
</dbReference>
<accession>A0A3R7NZL6</accession>
<proteinExistence type="predicted"/>
<keyword evidence="2" id="KW-0472">Membrane</keyword>
<dbReference type="InterPro" id="IPR052945">
    <property type="entry name" value="Mitotic_Regulator"/>
</dbReference>
<dbReference type="Proteomes" id="UP000284403">
    <property type="component" value="Unassembled WGS sequence"/>
</dbReference>
<dbReference type="InterPro" id="IPR011990">
    <property type="entry name" value="TPR-like_helical_dom_sf"/>
</dbReference>
<comment type="caution">
    <text evidence="3">The sequence shown here is derived from an EMBL/GenBank/DDBJ whole genome shotgun (WGS) entry which is preliminary data.</text>
</comment>
<keyword evidence="2" id="KW-1133">Transmembrane helix</keyword>
<dbReference type="Pfam" id="PF08238">
    <property type="entry name" value="Sel1"/>
    <property type="match status" value="3"/>
</dbReference>
<feature type="transmembrane region" description="Helical" evidence="2">
    <location>
        <begin position="63"/>
        <end position="83"/>
    </location>
</feature>
<evidence type="ECO:0000313" key="4">
    <source>
        <dbReference type="Proteomes" id="UP000284403"/>
    </source>
</evidence>
<name>A0A3R7NZL6_9TRYP</name>
<gene>
    <name evidence="3" type="ORF">Tco025E_05770</name>
</gene>
<dbReference type="GeneID" id="40319381"/>
<keyword evidence="4" id="KW-1185">Reference proteome</keyword>
<dbReference type="Gene3D" id="1.25.40.10">
    <property type="entry name" value="Tetratricopeptide repeat domain"/>
    <property type="match status" value="1"/>
</dbReference>
<dbReference type="SMART" id="SM00671">
    <property type="entry name" value="SEL1"/>
    <property type="match status" value="3"/>
</dbReference>
<reference evidence="3 4" key="1">
    <citation type="journal article" date="2018" name="BMC Genomics">
        <title>Genomic comparison of Trypanosoma conorhini and Trypanosoma rangeli to Trypanosoma cruzi strains of high and low virulence.</title>
        <authorList>
            <person name="Bradwell K.R."/>
            <person name="Koparde V.N."/>
            <person name="Matveyev A.V."/>
            <person name="Serrano M.G."/>
            <person name="Alves J.M."/>
            <person name="Parikh H."/>
            <person name="Huang B."/>
            <person name="Lee V."/>
            <person name="Espinosa-Alvarez O."/>
            <person name="Ortiz P.A."/>
            <person name="Costa-Martins A.G."/>
            <person name="Teixeira M.M."/>
            <person name="Buck G.A."/>
        </authorList>
    </citation>
    <scope>NUCLEOTIDE SEQUENCE [LARGE SCALE GENOMIC DNA]</scope>
    <source>
        <strain evidence="3 4">025E</strain>
    </source>
</reference>
<evidence type="ECO:0000313" key="3">
    <source>
        <dbReference type="EMBL" id="RNF14582.1"/>
    </source>
</evidence>
<keyword evidence="2" id="KW-0812">Transmembrane</keyword>
<dbReference type="InterPro" id="IPR006597">
    <property type="entry name" value="Sel1-like"/>
</dbReference>
<dbReference type="PANTHER" id="PTHR43628">
    <property type="entry name" value="ACTIVATOR OF C KINASE PROTEIN 1-RELATED"/>
    <property type="match status" value="1"/>
</dbReference>
<feature type="region of interest" description="Disordered" evidence="1">
    <location>
        <begin position="113"/>
        <end position="146"/>
    </location>
</feature>